<feature type="transmembrane region" description="Helical" evidence="1">
    <location>
        <begin position="30"/>
        <end position="50"/>
    </location>
</feature>
<accession>A0A916TGK1</accession>
<feature type="transmembrane region" description="Helical" evidence="1">
    <location>
        <begin position="145"/>
        <end position="168"/>
    </location>
</feature>
<dbReference type="NCBIfam" id="NF042915">
    <property type="entry name" value="MAB_1171c_fam"/>
    <property type="match status" value="1"/>
</dbReference>
<comment type="caution">
    <text evidence="3">The sequence shown here is derived from an EMBL/GenBank/DDBJ whole genome shotgun (WGS) entry which is preliminary data.</text>
</comment>
<keyword evidence="1" id="KW-0472">Membrane</keyword>
<organism evidence="3 4">
    <name type="scientific">Gordonia jinhuaensis</name>
    <dbReference type="NCBI Taxonomy" id="1517702"/>
    <lineage>
        <taxon>Bacteria</taxon>
        <taxon>Bacillati</taxon>
        <taxon>Actinomycetota</taxon>
        <taxon>Actinomycetes</taxon>
        <taxon>Mycobacteriales</taxon>
        <taxon>Gordoniaceae</taxon>
        <taxon>Gordonia</taxon>
    </lineage>
</organism>
<dbReference type="Proteomes" id="UP000621454">
    <property type="component" value="Unassembled WGS sequence"/>
</dbReference>
<dbReference type="AlphaFoldDB" id="A0A916TGK1"/>
<evidence type="ECO:0000313" key="3">
    <source>
        <dbReference type="EMBL" id="GGB44411.1"/>
    </source>
</evidence>
<proteinExistence type="predicted"/>
<feature type="transmembrane region" description="Helical" evidence="1">
    <location>
        <begin position="180"/>
        <end position="202"/>
    </location>
</feature>
<feature type="transmembrane region" description="Helical" evidence="1">
    <location>
        <begin position="109"/>
        <end position="125"/>
    </location>
</feature>
<dbReference type="InterPro" id="IPR046675">
    <property type="entry name" value="DUF6545"/>
</dbReference>
<gene>
    <name evidence="3" type="ORF">GCM10011489_34860</name>
</gene>
<keyword evidence="1" id="KW-1133">Transmembrane helix</keyword>
<sequence length="377" mass="40182">MVVTVLNSLAAAVFAFALCYRIDRMRREPFDLQGVAITVAIAALTCAFVFANKHVASGVDSVTFTGLSRVAFYCLIALSVAGLIVTFFFVGPRRGGGQSSRSRRAQGEAVPLVVSVIGLHVAMRFTPVDVRTSGLSGVSARDVGFAVFFIIAGGYLTYGFVACARSVGLYLRMADGPVRIALTLTFAGLAALGASTLLQTLFVIGGLAHLPSPSVVLNIGSVLTALGVALFLIGVAFPMLNGRWVAYRDTRRHRRELEILQPLWEMIGAALPEVILPDDTLRSSTSFRFRRRVVEIRDGLSQMSPLLPEDFDDLDPDDQAIIFDHALGEVEDAGLPTGTVRSVLAPTGPGIDADAAPLLRLSEALVAFRGKESVGVS</sequence>
<evidence type="ECO:0000313" key="4">
    <source>
        <dbReference type="Proteomes" id="UP000621454"/>
    </source>
</evidence>
<feature type="transmembrane region" description="Helical" evidence="1">
    <location>
        <begin position="222"/>
        <end position="246"/>
    </location>
</feature>
<feature type="transmembrane region" description="Helical" evidence="1">
    <location>
        <begin position="70"/>
        <end position="89"/>
    </location>
</feature>
<keyword evidence="4" id="KW-1185">Reference proteome</keyword>
<name>A0A916TGK1_9ACTN</name>
<keyword evidence="1" id="KW-0812">Transmembrane</keyword>
<dbReference type="InterPro" id="IPR050039">
    <property type="entry name" value="MAB_1171c-like"/>
</dbReference>
<reference evidence="3" key="1">
    <citation type="journal article" date="2014" name="Int. J. Syst. Evol. Microbiol.">
        <title>Complete genome sequence of Corynebacterium casei LMG S-19264T (=DSM 44701T), isolated from a smear-ripened cheese.</title>
        <authorList>
            <consortium name="US DOE Joint Genome Institute (JGI-PGF)"/>
            <person name="Walter F."/>
            <person name="Albersmeier A."/>
            <person name="Kalinowski J."/>
            <person name="Ruckert C."/>
        </authorList>
    </citation>
    <scope>NUCLEOTIDE SEQUENCE</scope>
    <source>
        <strain evidence="3">CGMCC 1.12827</strain>
    </source>
</reference>
<dbReference type="Pfam" id="PF20182">
    <property type="entry name" value="DUF6545"/>
    <property type="match status" value="1"/>
</dbReference>
<evidence type="ECO:0000256" key="1">
    <source>
        <dbReference type="SAM" id="Phobius"/>
    </source>
</evidence>
<feature type="transmembrane region" description="Helical" evidence="1">
    <location>
        <begin position="6"/>
        <end position="23"/>
    </location>
</feature>
<feature type="domain" description="DUF6545" evidence="2">
    <location>
        <begin position="251"/>
        <end position="365"/>
    </location>
</feature>
<reference evidence="3" key="2">
    <citation type="submission" date="2020-09" db="EMBL/GenBank/DDBJ databases">
        <authorList>
            <person name="Sun Q."/>
            <person name="Zhou Y."/>
        </authorList>
    </citation>
    <scope>NUCLEOTIDE SEQUENCE</scope>
    <source>
        <strain evidence="3">CGMCC 1.12827</strain>
    </source>
</reference>
<evidence type="ECO:0000259" key="2">
    <source>
        <dbReference type="Pfam" id="PF20182"/>
    </source>
</evidence>
<dbReference type="EMBL" id="BMGC01000038">
    <property type="protein sequence ID" value="GGB44411.1"/>
    <property type="molecule type" value="Genomic_DNA"/>
</dbReference>
<protein>
    <recommendedName>
        <fullName evidence="2">DUF6545 domain-containing protein</fullName>
    </recommendedName>
</protein>
<dbReference type="RefSeq" id="WP_188588199.1">
    <property type="nucleotide sequence ID" value="NZ_BMGC01000038.1"/>
</dbReference>